<dbReference type="Pfam" id="PF14111">
    <property type="entry name" value="DUF4283"/>
    <property type="match status" value="1"/>
</dbReference>
<evidence type="ECO:0000259" key="2">
    <source>
        <dbReference type="Pfam" id="PF14111"/>
    </source>
</evidence>
<dbReference type="EnsemblPlants" id="evm.model.02.535">
    <property type="protein sequence ID" value="cds.evm.model.02.535"/>
    <property type="gene ID" value="evm.TU.02.535"/>
</dbReference>
<dbReference type="Proteomes" id="UP000596661">
    <property type="component" value="Chromosome 2"/>
</dbReference>
<dbReference type="InterPro" id="IPR025558">
    <property type="entry name" value="DUF4283"/>
</dbReference>
<keyword evidence="4" id="KW-1185">Reference proteome</keyword>
<evidence type="ECO:0000313" key="4">
    <source>
        <dbReference type="Proteomes" id="UP000596661"/>
    </source>
</evidence>
<evidence type="ECO:0000256" key="1">
    <source>
        <dbReference type="SAM" id="MobiDB-lite"/>
    </source>
</evidence>
<organism evidence="3 4">
    <name type="scientific">Cannabis sativa</name>
    <name type="common">Hemp</name>
    <name type="synonym">Marijuana</name>
    <dbReference type="NCBI Taxonomy" id="3483"/>
    <lineage>
        <taxon>Eukaryota</taxon>
        <taxon>Viridiplantae</taxon>
        <taxon>Streptophyta</taxon>
        <taxon>Embryophyta</taxon>
        <taxon>Tracheophyta</taxon>
        <taxon>Spermatophyta</taxon>
        <taxon>Magnoliopsida</taxon>
        <taxon>eudicotyledons</taxon>
        <taxon>Gunneridae</taxon>
        <taxon>Pentapetalae</taxon>
        <taxon>rosids</taxon>
        <taxon>fabids</taxon>
        <taxon>Rosales</taxon>
        <taxon>Cannabaceae</taxon>
        <taxon>Cannabis</taxon>
    </lineage>
</organism>
<dbReference type="SUPFAM" id="SSF56219">
    <property type="entry name" value="DNase I-like"/>
    <property type="match status" value="1"/>
</dbReference>
<name>A0A803P1H3_CANSA</name>
<dbReference type="PANTHER" id="PTHR33710:SF81">
    <property type="entry name" value="ENDONUCLEASE_EXONUCLEASE_PHOSPHATASE DOMAIN-CONTAINING PROTEIN"/>
    <property type="match status" value="1"/>
</dbReference>
<dbReference type="InterPro" id="IPR036691">
    <property type="entry name" value="Endo/exonu/phosph_ase_sf"/>
</dbReference>
<dbReference type="OMA" id="HERFIHY"/>
<dbReference type="AlphaFoldDB" id="A0A803P1H3"/>
<reference evidence="3" key="2">
    <citation type="submission" date="2021-03" db="UniProtKB">
        <authorList>
            <consortium name="EnsemblPlants"/>
        </authorList>
    </citation>
    <scope>IDENTIFICATION</scope>
</reference>
<dbReference type="Gramene" id="evm.model.02.535">
    <property type="protein sequence ID" value="cds.evm.model.02.535"/>
    <property type="gene ID" value="evm.TU.02.535"/>
</dbReference>
<reference evidence="3" key="1">
    <citation type="submission" date="2018-11" db="EMBL/GenBank/DDBJ databases">
        <authorList>
            <person name="Grassa J C."/>
        </authorList>
    </citation>
    <scope>NUCLEOTIDE SEQUENCE [LARGE SCALE GENOMIC DNA]</scope>
</reference>
<accession>A0A803P1H3</accession>
<dbReference type="EMBL" id="UZAU01000117">
    <property type="status" value="NOT_ANNOTATED_CDS"/>
    <property type="molecule type" value="Genomic_DNA"/>
</dbReference>
<feature type="domain" description="DUF4283" evidence="2">
    <location>
        <begin position="108"/>
        <end position="187"/>
    </location>
</feature>
<protein>
    <recommendedName>
        <fullName evidence="2">DUF4283 domain-containing protein</fullName>
    </recommendedName>
</protein>
<proteinExistence type="predicted"/>
<evidence type="ECO:0000313" key="3">
    <source>
        <dbReference type="EnsemblPlants" id="cds.evm.model.02.535"/>
    </source>
</evidence>
<dbReference type="PANTHER" id="PTHR33710">
    <property type="entry name" value="BNAC02G09200D PROTEIN"/>
    <property type="match status" value="1"/>
</dbReference>
<dbReference type="Gene3D" id="3.60.10.10">
    <property type="entry name" value="Endonuclease/exonuclease/phosphatase"/>
    <property type="match status" value="1"/>
</dbReference>
<sequence length="477" mass="55087">MQQVCWNLIHFSVDDEDSVDGNEGLPPGMLEPDPLSPKSSLRSIMQQEDIRVDFVHFLEASEQCSAKIAKGMVSNPPVLRSGSVVRSLFAKCNKVKITNDDIQEEVDFWKPPIICYVLGANPPLAVFEGFVRRMWSEKVERVGLLSYGIYIIRFQSIEYRDEVLRGGYIFFNRRPVVMKEWEPSINVKKEDIRMVPIWVHLDDLELKYWGERSLYKIIGQIGKPIMVDEATKNREKLIKQLISSQKVGLVGLLETRVKARNLGALYLRMFSGWCFTSNNAWHKGGRIIVSWNPNSFDVNIIKCTSQLIHLFVETVDKKFFLTFVYGFNDEIGRRSLWADLRDIASKEAWVVLGDFNDILNKEERICTKVKHKNSSEFRDCVDDCNLEDVKFVGSFFTWCNKQLGDERTYSKIDRVLANPSWLDDHPNAEVVFHNEGLLDHSPAVLTVSASLLGGKKPFRYFKMWSSHPEYNKLIRDR</sequence>
<feature type="region of interest" description="Disordered" evidence="1">
    <location>
        <begin position="17"/>
        <end position="38"/>
    </location>
</feature>